<accession>A0A2P5K989</accession>
<sequence length="82" mass="8237">MALLADDAAVADAGCAMKAGRSGSGGTLGKYNGPRCPQPASTATPQATIPYDTAMARRGPATMPDNPETTRMTDPVNLTGGV</sequence>
<proteinExistence type="predicted"/>
<reference evidence="2 3" key="1">
    <citation type="submission" date="2018-01" db="EMBL/GenBank/DDBJ databases">
        <title>Genomic Encyclopedia of Type Strains, Phase III (KMG-III): the genomes of soil and plant-associated and newly described type strains.</title>
        <authorList>
            <person name="Whitman W."/>
        </authorList>
    </citation>
    <scope>NUCLEOTIDE SEQUENCE [LARGE SCALE GENOMIC DNA]</scope>
    <source>
        <strain evidence="2 3">HKI456</strain>
    </source>
</reference>
<comment type="caution">
    <text evidence="2">The sequence shown here is derived from an EMBL/GenBank/DDBJ whole genome shotgun (WGS) entry which is preliminary data.</text>
</comment>
<feature type="region of interest" description="Disordered" evidence="1">
    <location>
        <begin position="17"/>
        <end position="82"/>
    </location>
</feature>
<protein>
    <submittedName>
        <fullName evidence="2">Uncharacterized protein</fullName>
    </submittedName>
</protein>
<keyword evidence="3" id="KW-1185">Reference proteome</keyword>
<evidence type="ECO:0000313" key="2">
    <source>
        <dbReference type="EMBL" id="PPB83286.1"/>
    </source>
</evidence>
<evidence type="ECO:0000256" key="1">
    <source>
        <dbReference type="SAM" id="MobiDB-lite"/>
    </source>
</evidence>
<gene>
    <name evidence="2" type="ORF">B0O95_109113</name>
</gene>
<evidence type="ECO:0000313" key="3">
    <source>
        <dbReference type="Proteomes" id="UP000243096"/>
    </source>
</evidence>
<dbReference type="EMBL" id="PRDW01000009">
    <property type="protein sequence ID" value="PPB83286.1"/>
    <property type="molecule type" value="Genomic_DNA"/>
</dbReference>
<name>A0A2P5K989_9BURK</name>
<organism evidence="2 3">
    <name type="scientific">Mycetohabitans endofungorum</name>
    <dbReference type="NCBI Taxonomy" id="417203"/>
    <lineage>
        <taxon>Bacteria</taxon>
        <taxon>Pseudomonadati</taxon>
        <taxon>Pseudomonadota</taxon>
        <taxon>Betaproteobacteria</taxon>
        <taxon>Burkholderiales</taxon>
        <taxon>Burkholderiaceae</taxon>
        <taxon>Mycetohabitans</taxon>
    </lineage>
</organism>
<dbReference type="Proteomes" id="UP000243096">
    <property type="component" value="Unassembled WGS sequence"/>
</dbReference>
<dbReference type="AlphaFoldDB" id="A0A2P5K989"/>